<sequence>MSELVFGSVDDAMVVDLLRAAAEEQPTVPGPSKTTVDQEVQTAPLDPETLLDFVSDEVVVARAATCLGRIVAATATAAAGAHVAAETHVNNAAVRENAAAATRVHSAAAAAIRADAAAGVAPMATDTDEEVEEEDAAAKRRRVDGAAGPSSAAGTPTAAAARPSSDFQEVRRKKSASRRASLAAAAATPPPPPPTGSRTKFGCRMSIYLWRKEHNRCLACGEPDHGVSECTNPAWLRRKAENDAAAAAAAAAGGSGDGKAKGKCGNNRGKGN</sequence>
<reference evidence="2 3" key="1">
    <citation type="journal article" date="2023" name="Commun. Biol.">
        <title>Reorganization of the ancestral sex-determining regions during the evolution of trioecy in Pleodorina starrii.</title>
        <authorList>
            <person name="Takahashi K."/>
            <person name="Suzuki S."/>
            <person name="Kawai-Toyooka H."/>
            <person name="Yamamoto K."/>
            <person name="Hamaji T."/>
            <person name="Ootsuki R."/>
            <person name="Yamaguchi H."/>
            <person name="Kawachi M."/>
            <person name="Higashiyama T."/>
            <person name="Nozaki H."/>
        </authorList>
    </citation>
    <scope>NUCLEOTIDE SEQUENCE [LARGE SCALE GENOMIC DNA]</scope>
    <source>
        <strain evidence="2 3">NIES-4479</strain>
    </source>
</reference>
<dbReference type="EMBL" id="BRXU01000041">
    <property type="protein sequence ID" value="GLC61088.1"/>
    <property type="molecule type" value="Genomic_DNA"/>
</dbReference>
<feature type="compositionally biased region" description="Low complexity" evidence="1">
    <location>
        <begin position="146"/>
        <end position="161"/>
    </location>
</feature>
<protein>
    <submittedName>
        <fullName evidence="2">Uncharacterized protein</fullName>
    </submittedName>
</protein>
<feature type="compositionally biased region" description="Low complexity" evidence="1">
    <location>
        <begin position="178"/>
        <end position="187"/>
    </location>
</feature>
<feature type="region of interest" description="Disordered" evidence="1">
    <location>
        <begin position="249"/>
        <end position="272"/>
    </location>
</feature>
<feature type="compositionally biased region" description="Acidic residues" evidence="1">
    <location>
        <begin position="126"/>
        <end position="135"/>
    </location>
</feature>
<evidence type="ECO:0000256" key="1">
    <source>
        <dbReference type="SAM" id="MobiDB-lite"/>
    </source>
</evidence>
<dbReference type="Proteomes" id="UP001165080">
    <property type="component" value="Unassembled WGS sequence"/>
</dbReference>
<keyword evidence="3" id="KW-1185">Reference proteome</keyword>
<organism evidence="2 3">
    <name type="scientific">Pleodorina starrii</name>
    <dbReference type="NCBI Taxonomy" id="330485"/>
    <lineage>
        <taxon>Eukaryota</taxon>
        <taxon>Viridiplantae</taxon>
        <taxon>Chlorophyta</taxon>
        <taxon>core chlorophytes</taxon>
        <taxon>Chlorophyceae</taxon>
        <taxon>CS clade</taxon>
        <taxon>Chlamydomonadales</taxon>
        <taxon>Volvocaceae</taxon>
        <taxon>Pleodorina</taxon>
    </lineage>
</organism>
<feature type="compositionally biased region" description="Low complexity" evidence="1">
    <location>
        <begin position="263"/>
        <end position="272"/>
    </location>
</feature>
<comment type="caution">
    <text evidence="2">The sequence shown here is derived from an EMBL/GenBank/DDBJ whole genome shotgun (WGS) entry which is preliminary data.</text>
</comment>
<evidence type="ECO:0000313" key="2">
    <source>
        <dbReference type="EMBL" id="GLC61088.1"/>
    </source>
</evidence>
<proteinExistence type="predicted"/>
<evidence type="ECO:0000313" key="3">
    <source>
        <dbReference type="Proteomes" id="UP001165080"/>
    </source>
</evidence>
<feature type="region of interest" description="Disordered" evidence="1">
    <location>
        <begin position="120"/>
        <end position="200"/>
    </location>
</feature>
<name>A0A9W6BZF6_9CHLO</name>
<gene>
    <name evidence="2" type="primary">PLEST012216</name>
    <name evidence="2" type="ORF">PLESTB_001715200</name>
</gene>
<dbReference type="AlphaFoldDB" id="A0A9W6BZF6"/>
<accession>A0A9W6BZF6</accession>